<evidence type="ECO:0000313" key="3">
    <source>
        <dbReference type="EMBL" id="KUG19253.1"/>
    </source>
</evidence>
<gene>
    <name evidence="3" type="ORF">ASZ90_011029</name>
</gene>
<feature type="transmembrane region" description="Helical" evidence="1">
    <location>
        <begin position="52"/>
        <end position="73"/>
    </location>
</feature>
<keyword evidence="1" id="KW-0472">Membrane</keyword>
<proteinExistence type="predicted"/>
<keyword evidence="1" id="KW-1133">Transmembrane helix</keyword>
<feature type="domain" description="YdbS-like PH" evidence="2">
    <location>
        <begin position="74"/>
        <end position="153"/>
    </location>
</feature>
<dbReference type="InterPro" id="IPR005182">
    <property type="entry name" value="YdbS-like_PH"/>
</dbReference>
<dbReference type="Pfam" id="PF03703">
    <property type="entry name" value="bPH_2"/>
    <property type="match status" value="1"/>
</dbReference>
<organism evidence="3">
    <name type="scientific">hydrocarbon metagenome</name>
    <dbReference type="NCBI Taxonomy" id="938273"/>
    <lineage>
        <taxon>unclassified sequences</taxon>
        <taxon>metagenomes</taxon>
        <taxon>ecological metagenomes</taxon>
    </lineage>
</organism>
<dbReference type="PANTHER" id="PTHR34473">
    <property type="entry name" value="UPF0699 TRANSMEMBRANE PROTEIN YDBS"/>
    <property type="match status" value="1"/>
</dbReference>
<protein>
    <recommendedName>
        <fullName evidence="2">YdbS-like PH domain-containing protein</fullName>
    </recommendedName>
</protein>
<evidence type="ECO:0000256" key="1">
    <source>
        <dbReference type="SAM" id="Phobius"/>
    </source>
</evidence>
<dbReference type="AlphaFoldDB" id="A0A0W8FED7"/>
<dbReference type="PANTHER" id="PTHR34473:SF2">
    <property type="entry name" value="UPF0699 TRANSMEMBRANE PROTEIN YDBT"/>
    <property type="match status" value="1"/>
</dbReference>
<feature type="transmembrane region" description="Helical" evidence="1">
    <location>
        <begin position="21"/>
        <end position="40"/>
    </location>
</feature>
<sequence>MHALSDIRIGEEFSPSPQMKPYYYATLLISVLVGVATWYLPLAWFEGGIATILIGVPVLLIIAFVAVWIPWYYESIRYCLTGDEITLRRGVWFRRTGIVPYNRITNVDIVQGPLMRFFGISSVKIQTAGYSGQAVPEIRLDGMEKPEPLRETIMGYVRGLRPVATEGAAAPEEAADPILLELRAIRQLLEKGLR</sequence>
<reference evidence="3" key="1">
    <citation type="journal article" date="2015" name="Proc. Natl. Acad. Sci. U.S.A.">
        <title>Networks of energetic and metabolic interactions define dynamics in microbial communities.</title>
        <authorList>
            <person name="Embree M."/>
            <person name="Liu J.K."/>
            <person name="Al-Bassam M.M."/>
            <person name="Zengler K."/>
        </authorList>
    </citation>
    <scope>NUCLEOTIDE SEQUENCE</scope>
</reference>
<keyword evidence="1" id="KW-0812">Transmembrane</keyword>
<comment type="caution">
    <text evidence="3">The sequence shown here is derived from an EMBL/GenBank/DDBJ whole genome shotgun (WGS) entry which is preliminary data.</text>
</comment>
<name>A0A0W8FED7_9ZZZZ</name>
<dbReference type="EMBL" id="LNQE01001310">
    <property type="protein sequence ID" value="KUG19253.1"/>
    <property type="molecule type" value="Genomic_DNA"/>
</dbReference>
<evidence type="ECO:0000259" key="2">
    <source>
        <dbReference type="Pfam" id="PF03703"/>
    </source>
</evidence>
<accession>A0A0W8FED7</accession>